<keyword evidence="1" id="KW-0812">Transmembrane</keyword>
<evidence type="ECO:0000256" key="1">
    <source>
        <dbReference type="SAM" id="Phobius"/>
    </source>
</evidence>
<dbReference type="InterPro" id="IPR003399">
    <property type="entry name" value="Mce/MlaD"/>
</dbReference>
<dbReference type="PANTHER" id="PTHR36698:SF3">
    <property type="entry name" value="ABC-TYPE TRANSPORT AUXILIARY LIPOPROTEIN COMPONENT DOMAIN-CONTAINING PROTEIN"/>
    <property type="match status" value="1"/>
</dbReference>
<evidence type="ECO:0000259" key="2">
    <source>
        <dbReference type="Pfam" id="PF02470"/>
    </source>
</evidence>
<reference evidence="3" key="1">
    <citation type="submission" date="2016-08" db="EMBL/GenBank/DDBJ databases">
        <authorList>
            <person name="Seilhamer J.J."/>
        </authorList>
    </citation>
    <scope>NUCLEOTIDE SEQUENCE</scope>
    <source>
        <strain evidence="3">86-1</strain>
    </source>
</reference>
<feature type="domain" description="Mce/MlaD" evidence="2">
    <location>
        <begin position="39"/>
        <end position="139"/>
    </location>
</feature>
<dbReference type="EMBL" id="FMJC01000001">
    <property type="protein sequence ID" value="SCM70605.1"/>
    <property type="molecule type" value="Genomic_DNA"/>
</dbReference>
<accession>A0A212KZ72</accession>
<sequence>MSSQKYKTTVGAFVLGGLALLALGFIVLGGGRLFSNDMQYVLYFDGSVSGLSTGAPVVFRGVPMGSVTRINLVANTRDSNVTIPVYIRIDEQSFVRARGSAPISESVREEIVRRMVQRGLRARLQLQSLITGQYRIELDFFPGTPAVFRSGTPDSEIPTIPSPIDTLQTTLAQLPLESMVRSLDKILQNLVQGLADDSLGKGLRAFTQSFEELDNILKNSELRQNAETILKKLNKTVGTVDSQLPATLATLRSALESMSLAADQLRVVTASAQGLLGRDSPTVNDVRRLIKDSIETLRAIRNVAQMLERNPEALIMGRQGKR</sequence>
<name>A0A212KZ72_9BACT</name>
<keyword evidence="1" id="KW-0472">Membrane</keyword>
<dbReference type="AlphaFoldDB" id="A0A212KZ72"/>
<dbReference type="RefSeq" id="WP_179979377.1">
    <property type="nucleotide sequence ID" value="NZ_LT608333.1"/>
</dbReference>
<dbReference type="PANTHER" id="PTHR36698">
    <property type="entry name" value="BLL5892 PROTEIN"/>
    <property type="match status" value="1"/>
</dbReference>
<protein>
    <submittedName>
        <fullName evidence="3">Mammalian cell entry related domain protein</fullName>
    </submittedName>
</protein>
<organism evidence="3">
    <name type="scientific">uncultured Desulfovibrio sp</name>
    <dbReference type="NCBI Taxonomy" id="167968"/>
    <lineage>
        <taxon>Bacteria</taxon>
        <taxon>Pseudomonadati</taxon>
        <taxon>Thermodesulfobacteriota</taxon>
        <taxon>Desulfovibrionia</taxon>
        <taxon>Desulfovibrionales</taxon>
        <taxon>Desulfovibrionaceae</taxon>
        <taxon>Desulfovibrio</taxon>
        <taxon>environmental samples</taxon>
    </lineage>
</organism>
<gene>
    <name evidence="3" type="ORF">KL86DES1_10510</name>
</gene>
<dbReference type="Pfam" id="PF02470">
    <property type="entry name" value="MlaD"/>
    <property type="match status" value="1"/>
</dbReference>
<keyword evidence="1" id="KW-1133">Transmembrane helix</keyword>
<feature type="transmembrane region" description="Helical" evidence="1">
    <location>
        <begin position="12"/>
        <end position="34"/>
    </location>
</feature>
<evidence type="ECO:0000313" key="3">
    <source>
        <dbReference type="EMBL" id="SCM70605.1"/>
    </source>
</evidence>
<proteinExistence type="predicted"/>